<evidence type="ECO:0000313" key="3">
    <source>
        <dbReference type="EMBL" id="XCH11111.1"/>
    </source>
</evidence>
<keyword evidence="2" id="KW-1133">Transmembrane helix</keyword>
<name>A0AAU8ENX8_9MICC</name>
<keyword evidence="2" id="KW-0472">Membrane</keyword>
<proteinExistence type="predicted"/>
<feature type="region of interest" description="Disordered" evidence="1">
    <location>
        <begin position="36"/>
        <end position="60"/>
    </location>
</feature>
<dbReference type="RefSeq" id="WP_353711559.1">
    <property type="nucleotide sequence ID" value="NZ_CP159279.1"/>
</dbReference>
<evidence type="ECO:0000256" key="1">
    <source>
        <dbReference type="SAM" id="MobiDB-lite"/>
    </source>
</evidence>
<sequence length="60" mass="6305">MSGSIVVVLVLLAAIAVVAVAATVLAVLRDGRGEVRSEPSEEPWTAGNLPSEPYAQIRFK</sequence>
<organism evidence="3">
    <name type="scientific">Arthrobacter sp. K5</name>
    <dbReference type="NCBI Taxonomy" id="2839623"/>
    <lineage>
        <taxon>Bacteria</taxon>
        <taxon>Bacillati</taxon>
        <taxon>Actinomycetota</taxon>
        <taxon>Actinomycetes</taxon>
        <taxon>Micrococcales</taxon>
        <taxon>Micrococcaceae</taxon>
        <taxon>Arthrobacter</taxon>
    </lineage>
</organism>
<feature type="transmembrane region" description="Helical" evidence="2">
    <location>
        <begin position="6"/>
        <end position="28"/>
    </location>
</feature>
<keyword evidence="2" id="KW-0812">Transmembrane</keyword>
<dbReference type="AlphaFoldDB" id="A0AAU8ENX8"/>
<dbReference type="EMBL" id="CP159279">
    <property type="protein sequence ID" value="XCH11111.1"/>
    <property type="molecule type" value="Genomic_DNA"/>
</dbReference>
<gene>
    <name evidence="3" type="ORF">ABRP34_20295</name>
</gene>
<accession>A0AAU8ENX8</accession>
<protein>
    <submittedName>
        <fullName evidence="3">Uncharacterized protein</fullName>
    </submittedName>
</protein>
<evidence type="ECO:0000256" key="2">
    <source>
        <dbReference type="SAM" id="Phobius"/>
    </source>
</evidence>
<reference evidence="3" key="1">
    <citation type="submission" date="2024-06" db="EMBL/GenBank/DDBJ databases">
        <title>Biodegradation of dimethachlon by Arthrobacter sp. K5: mechanistic insights and ecological implications.</title>
        <authorList>
            <person name="Hu S."/>
            <person name="Lu P."/>
        </authorList>
    </citation>
    <scope>NUCLEOTIDE SEQUENCE</scope>
    <source>
        <strain evidence="3">K5</strain>
    </source>
</reference>